<dbReference type="InterPro" id="IPR000246">
    <property type="entry name" value="Peptidase_T2"/>
</dbReference>
<dbReference type="CDD" id="cd04514">
    <property type="entry name" value="Taspase1_like"/>
    <property type="match status" value="1"/>
</dbReference>
<dbReference type="GO" id="GO:0004298">
    <property type="term" value="F:threonine-type endopeptidase activity"/>
    <property type="evidence" value="ECO:0007669"/>
    <property type="project" value="InterPro"/>
</dbReference>
<feature type="compositionally biased region" description="Polar residues" evidence="3">
    <location>
        <begin position="486"/>
        <end position="497"/>
    </location>
</feature>
<dbReference type="VEuPathDB" id="FungiDB:P168DRAFT_319110"/>
<feature type="region of interest" description="Disordered" evidence="3">
    <location>
        <begin position="206"/>
        <end position="314"/>
    </location>
</feature>
<protein>
    <submittedName>
        <fullName evidence="4">N-terminal nucleophile aminohydrolase</fullName>
    </submittedName>
</protein>
<keyword evidence="5" id="KW-1185">Reference proteome</keyword>
<feature type="region of interest" description="Disordered" evidence="3">
    <location>
        <begin position="484"/>
        <end position="520"/>
    </location>
</feature>
<dbReference type="PANTHER" id="PTHR10188:SF8">
    <property type="entry name" value="THREONINE ASPARTASE 1"/>
    <property type="match status" value="1"/>
</dbReference>
<dbReference type="RefSeq" id="XP_024692241.1">
    <property type="nucleotide sequence ID" value="XM_024840248.1"/>
</dbReference>
<accession>A0A2I1D194</accession>
<sequence length="520" mass="54916">MSHPRPNHVSAIFVHAGAGFHSLHNERAHLEICESAVRIAMGILRNGGSAVDAVESAVMLLEDAEITNAGYGSNMTLNGTVECDATIIDHLGRSGAAGAVPQVKNPVSLARVIYEHSSKPLSLQRVPPNFLVGQGATDFAYEHGLVVLPHDALISPTAQERWNRWRNDLEAAEAKLRQEKLAQSPNDQLAAFYRRPVNNHLAHLLATPSSDRPSSAASSPLAHPTHDTQTVSSNSSLSNHVNTSPLSSRSHKTGDGEYVDGATPHRSRSSGRRDQATDTRAPGSESASGHSTPRSGSAAAINAPRGGHPRCDGHVPCEADTDRINDTVGAIAVDSNGNIAAASSSGGIGMKHRGRIGPAALVGIGTSVIPVDPSDPEKTCVATVTSGTGEHIATTIAAQTCAARVYYSQRKCKDGSYEEVTEDEAISAMIQNDFMCHPGVKDSPCQGAIGVMSVKKTADAMFLYFAHNTDSFALASMSCEDKKPTSVMSRSRGNGTVAQGGRVYRRRRHRVPEATAGSHS</sequence>
<gene>
    <name evidence="4" type="ORF">P168DRAFT_319110</name>
</gene>
<feature type="compositionally biased region" description="Low complexity" evidence="3">
    <location>
        <begin position="206"/>
        <end position="223"/>
    </location>
</feature>
<dbReference type="InterPro" id="IPR037464">
    <property type="entry name" value="Taspase1"/>
</dbReference>
<comment type="caution">
    <text evidence="4">The sequence shown here is derived from an EMBL/GenBank/DDBJ whole genome shotgun (WGS) entry which is preliminary data.</text>
</comment>
<dbReference type="SUPFAM" id="SSF56235">
    <property type="entry name" value="N-terminal nucleophile aminohydrolases (Ntn hydrolases)"/>
    <property type="match status" value="1"/>
</dbReference>
<dbReference type="AlphaFoldDB" id="A0A2I1D194"/>
<evidence type="ECO:0000256" key="1">
    <source>
        <dbReference type="PIRSR" id="PIRSR600246-1"/>
    </source>
</evidence>
<feature type="site" description="Cleavage; by autolysis" evidence="2">
    <location>
        <begin position="326"/>
        <end position="327"/>
    </location>
</feature>
<organism evidence="4 5">
    <name type="scientific">Aspergillus campestris (strain IBT 28561)</name>
    <dbReference type="NCBI Taxonomy" id="1392248"/>
    <lineage>
        <taxon>Eukaryota</taxon>
        <taxon>Fungi</taxon>
        <taxon>Dikarya</taxon>
        <taxon>Ascomycota</taxon>
        <taxon>Pezizomycotina</taxon>
        <taxon>Eurotiomycetes</taxon>
        <taxon>Eurotiomycetidae</taxon>
        <taxon>Eurotiales</taxon>
        <taxon>Aspergillaceae</taxon>
        <taxon>Aspergillus</taxon>
        <taxon>Aspergillus subgen. Circumdati</taxon>
    </lineage>
</organism>
<proteinExistence type="predicted"/>
<dbReference type="Proteomes" id="UP000234254">
    <property type="component" value="Unassembled WGS sequence"/>
</dbReference>
<dbReference type="GO" id="GO:0005737">
    <property type="term" value="C:cytoplasm"/>
    <property type="evidence" value="ECO:0007669"/>
    <property type="project" value="TreeGrafter"/>
</dbReference>
<dbReference type="EMBL" id="MSFM01000007">
    <property type="protein sequence ID" value="PKY03647.1"/>
    <property type="molecule type" value="Genomic_DNA"/>
</dbReference>
<dbReference type="InterPro" id="IPR029055">
    <property type="entry name" value="Ntn_hydrolases_N"/>
</dbReference>
<dbReference type="Gene3D" id="3.60.20.30">
    <property type="entry name" value="(Glycosyl)asparaginase"/>
    <property type="match status" value="1"/>
</dbReference>
<evidence type="ECO:0000256" key="3">
    <source>
        <dbReference type="SAM" id="MobiDB-lite"/>
    </source>
</evidence>
<reference evidence="4" key="1">
    <citation type="submission" date="2016-12" db="EMBL/GenBank/DDBJ databases">
        <title>The genomes of Aspergillus section Nigri reveals drivers in fungal speciation.</title>
        <authorList>
            <consortium name="DOE Joint Genome Institute"/>
            <person name="Vesth T.C."/>
            <person name="Nybo J."/>
            <person name="Theobald S."/>
            <person name="Brandl J."/>
            <person name="Frisvad J.C."/>
            <person name="Nielsen K.F."/>
            <person name="Lyhne E.K."/>
            <person name="Kogle M.E."/>
            <person name="Kuo A."/>
            <person name="Riley R."/>
            <person name="Clum A."/>
            <person name="Nolan M."/>
            <person name="Lipzen A."/>
            <person name="Salamov A."/>
            <person name="Henrissat B."/>
            <person name="Wiebenga A."/>
            <person name="De vries R.P."/>
            <person name="Grigoriev I.V."/>
            <person name="Mortensen U.H."/>
            <person name="Andersen M.R."/>
            <person name="Baker S.E."/>
        </authorList>
    </citation>
    <scope>NUCLEOTIDE SEQUENCE</scope>
    <source>
        <strain evidence="4">IBT 28561</strain>
    </source>
</reference>
<feature type="active site" description="Nucleophile" evidence="1">
    <location>
        <position position="327"/>
    </location>
</feature>
<dbReference type="Pfam" id="PF01112">
    <property type="entry name" value="Asparaginase_2"/>
    <property type="match status" value="2"/>
</dbReference>
<dbReference type="GO" id="GO:0051604">
    <property type="term" value="P:protein maturation"/>
    <property type="evidence" value="ECO:0007669"/>
    <property type="project" value="TreeGrafter"/>
</dbReference>
<evidence type="ECO:0000256" key="2">
    <source>
        <dbReference type="PIRSR" id="PIRSR600246-3"/>
    </source>
</evidence>
<evidence type="ECO:0000313" key="5">
    <source>
        <dbReference type="Proteomes" id="UP000234254"/>
    </source>
</evidence>
<dbReference type="OrthoDB" id="77601at2759"/>
<feature type="compositionally biased region" description="Low complexity" evidence="3">
    <location>
        <begin position="230"/>
        <end position="244"/>
    </location>
</feature>
<name>A0A2I1D194_ASPC2</name>
<evidence type="ECO:0000313" key="4">
    <source>
        <dbReference type="EMBL" id="PKY03647.1"/>
    </source>
</evidence>
<dbReference type="FunFam" id="3.60.20.30:FF:000007">
    <property type="entry name" value="Similar to threonine aspartase"/>
    <property type="match status" value="1"/>
</dbReference>
<dbReference type="PANTHER" id="PTHR10188">
    <property type="entry name" value="L-ASPARAGINASE"/>
    <property type="match status" value="1"/>
</dbReference>
<feature type="compositionally biased region" description="Polar residues" evidence="3">
    <location>
        <begin position="285"/>
        <end position="295"/>
    </location>
</feature>
<dbReference type="GeneID" id="36547772"/>